<dbReference type="Pfam" id="PF16656">
    <property type="entry name" value="Pur_ac_phosph_N"/>
    <property type="match status" value="1"/>
</dbReference>
<protein>
    <submittedName>
        <fullName evidence="4">Fibronectin type III domain-containing protein</fullName>
    </submittedName>
</protein>
<dbReference type="RefSeq" id="WP_353897509.1">
    <property type="nucleotide sequence ID" value="NZ_JBEVCJ010000030.1"/>
</dbReference>
<evidence type="ECO:0000259" key="3">
    <source>
        <dbReference type="Pfam" id="PF16656"/>
    </source>
</evidence>
<dbReference type="Pfam" id="PF00149">
    <property type="entry name" value="Metallophos"/>
    <property type="match status" value="1"/>
</dbReference>
<dbReference type="InterPro" id="IPR029052">
    <property type="entry name" value="Metallo-depent_PP-like"/>
</dbReference>
<feature type="domain" description="Purple acid phosphatase N-terminal" evidence="3">
    <location>
        <begin position="1"/>
        <end position="73"/>
    </location>
</feature>
<dbReference type="EMBL" id="JBEVCJ010000030">
    <property type="protein sequence ID" value="MET1256891.1"/>
    <property type="molecule type" value="Genomic_DNA"/>
</dbReference>
<dbReference type="InterPro" id="IPR015914">
    <property type="entry name" value="PAPs_N"/>
</dbReference>
<proteinExistence type="predicted"/>
<dbReference type="Gene3D" id="3.60.21.10">
    <property type="match status" value="1"/>
</dbReference>
<evidence type="ECO:0000256" key="1">
    <source>
        <dbReference type="ARBA" id="ARBA00022729"/>
    </source>
</evidence>
<dbReference type="PANTHER" id="PTHR45867:SF3">
    <property type="entry name" value="ACID PHOSPHATASE TYPE 7"/>
    <property type="match status" value="1"/>
</dbReference>
<name>A0ABV2BY86_9GAMM</name>
<sequence>MWVSWKTTSGSESTVEYGLSADSLQQSTTGNNQSLATDYQYHSVQLTGLKANTLYYYRTKTGSETSAIHRFKTQPAAGENSGHLRILVLGDHQIRGEDRYLKLVTAAKQKVESLYGSHIEESINLILNDGDQVDVGTLDHYENLHFAQSALLSLNLPIMTTVGNHEYYSDGELKNYRAHFIYDGTAYQGIAPAADETYYAYQSERVLFVHLNSMKVDSYAEAHPIIYKNNEQVMHYDRRLIDTFERQLDGGAPERPSITNTIEQAITLPYTFISSAFQTTQNTATISEQFNSTQFQIATLAVGNYYAVVLLNDGYTEATSRIEFSVTDLLTLTADKSRYLVGQTINLSWANTAGNSKDWIGIYQHEHVPGSSVSTQWQYITSRSGTATFNELPEGQYYAAVFLNDGYDEATGRIEFTVNPLPELIASSSAIFSNETIRFD</sequence>
<dbReference type="PANTHER" id="PTHR45867">
    <property type="entry name" value="PURPLE ACID PHOSPHATASE"/>
    <property type="match status" value="1"/>
</dbReference>
<dbReference type="SUPFAM" id="SSF49363">
    <property type="entry name" value="Purple acid phosphatase, N-terminal domain"/>
    <property type="match status" value="1"/>
</dbReference>
<dbReference type="Gene3D" id="2.60.40.380">
    <property type="entry name" value="Purple acid phosphatase-like, N-terminal"/>
    <property type="match status" value="1"/>
</dbReference>
<reference evidence="4 5" key="1">
    <citation type="submission" date="2024-06" db="EMBL/GenBank/DDBJ databases">
        <authorList>
            <person name="Li F."/>
        </authorList>
    </citation>
    <scope>NUCLEOTIDE SEQUENCE [LARGE SCALE GENOMIC DNA]</scope>
    <source>
        <strain evidence="4 5">GXAS 311</strain>
    </source>
</reference>
<evidence type="ECO:0000313" key="4">
    <source>
        <dbReference type="EMBL" id="MET1256891.1"/>
    </source>
</evidence>
<comment type="caution">
    <text evidence="4">The sequence shown here is derived from an EMBL/GenBank/DDBJ whole genome shotgun (WGS) entry which is preliminary data.</text>
</comment>
<feature type="domain" description="Calcineurin-like phosphoesterase" evidence="2">
    <location>
        <begin position="84"/>
        <end position="211"/>
    </location>
</feature>
<dbReference type="Proteomes" id="UP001548189">
    <property type="component" value="Unassembled WGS sequence"/>
</dbReference>
<keyword evidence="5" id="KW-1185">Reference proteome</keyword>
<dbReference type="InterPro" id="IPR008963">
    <property type="entry name" value="Purple_acid_Pase-like_N"/>
</dbReference>
<dbReference type="InterPro" id="IPR004843">
    <property type="entry name" value="Calcineurin-like_PHP"/>
</dbReference>
<organism evidence="4 5">
    <name type="scientific">Aliikangiella maris</name>
    <dbReference type="NCBI Taxonomy" id="3162458"/>
    <lineage>
        <taxon>Bacteria</taxon>
        <taxon>Pseudomonadati</taxon>
        <taxon>Pseudomonadota</taxon>
        <taxon>Gammaproteobacteria</taxon>
        <taxon>Oceanospirillales</taxon>
        <taxon>Pleioneaceae</taxon>
        <taxon>Aliikangiella</taxon>
    </lineage>
</organism>
<accession>A0ABV2BY86</accession>
<evidence type="ECO:0000313" key="5">
    <source>
        <dbReference type="Proteomes" id="UP001548189"/>
    </source>
</evidence>
<dbReference type="SUPFAM" id="SSF56300">
    <property type="entry name" value="Metallo-dependent phosphatases"/>
    <property type="match status" value="1"/>
</dbReference>
<evidence type="ECO:0000259" key="2">
    <source>
        <dbReference type="Pfam" id="PF00149"/>
    </source>
</evidence>
<gene>
    <name evidence="4" type="ORF">ABVT43_17245</name>
</gene>
<keyword evidence="1" id="KW-0732">Signal</keyword>